<dbReference type="AlphaFoldDB" id="A0A150KWQ0"/>
<dbReference type="STRING" id="81408.B4119_0216"/>
<comment type="caution">
    <text evidence="1">The sequence shown here is derived from an EMBL/GenBank/DDBJ whole genome shotgun (WGS) entry which is preliminary data.</text>
</comment>
<gene>
    <name evidence="1" type="ORF">B4119_0216</name>
</gene>
<evidence type="ECO:0000313" key="1">
    <source>
        <dbReference type="EMBL" id="KYD04470.1"/>
    </source>
</evidence>
<reference evidence="1 2" key="1">
    <citation type="submission" date="2016-01" db="EMBL/GenBank/DDBJ databases">
        <title>Draft Genome Sequences of Seven Thermophilic Sporeformers Isolated from Foods.</title>
        <authorList>
            <person name="Berendsen E.M."/>
            <person name="Wells-Bennik M.H."/>
            <person name="Krawcyk A.O."/>
            <person name="De Jong A."/>
            <person name="Holsappel S."/>
            <person name="Eijlander R.T."/>
            <person name="Kuipers O.P."/>
        </authorList>
    </citation>
    <scope>NUCLEOTIDE SEQUENCE [LARGE SCALE GENOMIC DNA]</scope>
    <source>
        <strain evidence="1 2">B4119</strain>
    </source>
</reference>
<sequence>MDECLRLLKEHFLQYDRWITKSKRKESSIFTAIDLSRLS</sequence>
<proteinExistence type="predicted"/>
<organism evidence="1 2">
    <name type="scientific">Saccharococcus caldoxylosilyticus</name>
    <dbReference type="NCBI Taxonomy" id="81408"/>
    <lineage>
        <taxon>Bacteria</taxon>
        <taxon>Bacillati</taxon>
        <taxon>Bacillota</taxon>
        <taxon>Bacilli</taxon>
        <taxon>Bacillales</taxon>
        <taxon>Anoxybacillaceae</taxon>
        <taxon>Saccharococcus</taxon>
    </lineage>
</organism>
<dbReference type="PATRIC" id="fig|81408.3.peg.2126"/>
<name>A0A150KWQ0_9BACL</name>
<dbReference type="Proteomes" id="UP000075455">
    <property type="component" value="Unassembled WGS sequence"/>
</dbReference>
<accession>A0A150KWQ0</accession>
<dbReference type="EMBL" id="LQYS01000132">
    <property type="protein sequence ID" value="KYD04470.1"/>
    <property type="molecule type" value="Genomic_DNA"/>
</dbReference>
<protein>
    <submittedName>
        <fullName evidence="1">Uncharacterized protein</fullName>
    </submittedName>
</protein>
<evidence type="ECO:0000313" key="2">
    <source>
        <dbReference type="Proteomes" id="UP000075455"/>
    </source>
</evidence>